<dbReference type="Proteomes" id="UP001163835">
    <property type="component" value="Unassembled WGS sequence"/>
</dbReference>
<dbReference type="EMBL" id="MU795095">
    <property type="protein sequence ID" value="KAJ3810581.1"/>
    <property type="molecule type" value="Genomic_DNA"/>
</dbReference>
<gene>
    <name evidence="1" type="ORF">F5876DRAFT_76620</name>
</gene>
<sequence>MEIERLLFENAMRASLFGIIAFAYFLYRRYTRISVSHIPGPDPESFILGNLPELFQSQVGVPDFKWKQQFGDVVRIKGPFGEDRLFISDPKAMQYIFHTAGYGFLKWPERTEISRVLMGRGLLWADGVDCVYFFPQTLIYQLRCLNSSYDHTDAIHKRQRKVMLPGFGAPECKAFVPIFRKAASALVEQWNDLLAIDQSVELNVASWLSRATMDSLGEAAFDYHFGALENKENELMKAYFGLMSDTLGQPSRQAIFTQTVMPVWYLRLMSRYSNTRRMVHARYTAELANDIAQSLIDMKSEALLYGKENKDILSLLVKANASENPTSRLTDEEMLAQMRTLLLAGHETSSTSLVWCILELSRHPEVQSKLREEIRATERRLNGKQLTATDFDNMPYLAAVLKESMRFQPAVYQNYRMAAHDTILPLSKPITTTTGETISHLPIGKGTKLVLSIAAYNRNKEVFGEDADVYNPDRWFRISEKKGPTVGVYGNLLTFAGGVRTCIGWRFALYEMQSLLVEIINNFELGPTKELERLRREACLVMLPTLEGEEIKGENLPLRVSIAARD</sequence>
<evidence type="ECO:0000313" key="1">
    <source>
        <dbReference type="EMBL" id="KAJ3810581.1"/>
    </source>
</evidence>
<reference evidence="1" key="1">
    <citation type="submission" date="2022-09" db="EMBL/GenBank/DDBJ databases">
        <title>A Global Phylogenomic Analysis of the Shiitake Genus Lentinula.</title>
        <authorList>
            <consortium name="DOE Joint Genome Institute"/>
            <person name="Sierra-Patev S."/>
            <person name="Min B."/>
            <person name="Naranjo-Ortiz M."/>
            <person name="Looney B."/>
            <person name="Konkel Z."/>
            <person name="Slot J.C."/>
            <person name="Sakamoto Y."/>
            <person name="Steenwyk J.L."/>
            <person name="Rokas A."/>
            <person name="Carro J."/>
            <person name="Camarero S."/>
            <person name="Ferreira P."/>
            <person name="Molpeceres G."/>
            <person name="Ruiz-Duenas F.J."/>
            <person name="Serrano A."/>
            <person name="Henrissat B."/>
            <person name="Drula E."/>
            <person name="Hughes K.W."/>
            <person name="Mata J.L."/>
            <person name="Ishikawa N.K."/>
            <person name="Vargas-Isla R."/>
            <person name="Ushijima S."/>
            <person name="Smith C.A."/>
            <person name="Ahrendt S."/>
            <person name="Andreopoulos W."/>
            <person name="He G."/>
            <person name="Labutti K."/>
            <person name="Lipzen A."/>
            <person name="Ng V."/>
            <person name="Riley R."/>
            <person name="Sandor L."/>
            <person name="Barry K."/>
            <person name="Martinez A.T."/>
            <person name="Xiao Y."/>
            <person name="Gibbons J.G."/>
            <person name="Terashima K."/>
            <person name="Grigoriev I.V."/>
            <person name="Hibbett D.S."/>
        </authorList>
    </citation>
    <scope>NUCLEOTIDE SEQUENCE</scope>
    <source>
        <strain evidence="1">TMI1499</strain>
    </source>
</reference>
<name>A0ACC1U0K0_9AGAR</name>
<comment type="caution">
    <text evidence="1">The sequence shown here is derived from an EMBL/GenBank/DDBJ whole genome shotgun (WGS) entry which is preliminary data.</text>
</comment>
<organism evidence="1 2">
    <name type="scientific">Lentinula aff. lateritia</name>
    <dbReference type="NCBI Taxonomy" id="2804960"/>
    <lineage>
        <taxon>Eukaryota</taxon>
        <taxon>Fungi</taxon>
        <taxon>Dikarya</taxon>
        <taxon>Basidiomycota</taxon>
        <taxon>Agaricomycotina</taxon>
        <taxon>Agaricomycetes</taxon>
        <taxon>Agaricomycetidae</taxon>
        <taxon>Agaricales</taxon>
        <taxon>Marasmiineae</taxon>
        <taxon>Omphalotaceae</taxon>
        <taxon>Lentinula</taxon>
    </lineage>
</organism>
<protein>
    <submittedName>
        <fullName evidence="1">Cytochrome P450</fullName>
    </submittedName>
</protein>
<keyword evidence="2" id="KW-1185">Reference proteome</keyword>
<evidence type="ECO:0000313" key="2">
    <source>
        <dbReference type="Proteomes" id="UP001163835"/>
    </source>
</evidence>
<accession>A0ACC1U0K0</accession>
<proteinExistence type="predicted"/>